<feature type="domain" description="MmgE/PrpD C-terminal" evidence="3">
    <location>
        <begin position="283"/>
        <end position="451"/>
    </location>
</feature>
<gene>
    <name evidence="4" type="ORF">V4C55_07430</name>
</gene>
<dbReference type="Gene3D" id="3.30.1330.120">
    <property type="entry name" value="2-methylcitrate dehydratase PrpD"/>
    <property type="match status" value="1"/>
</dbReference>
<protein>
    <submittedName>
        <fullName evidence="4">MmgE/PrpD family protein</fullName>
    </submittedName>
</protein>
<evidence type="ECO:0000259" key="2">
    <source>
        <dbReference type="Pfam" id="PF03972"/>
    </source>
</evidence>
<keyword evidence="5" id="KW-1185">Reference proteome</keyword>
<dbReference type="SUPFAM" id="SSF103378">
    <property type="entry name" value="2-methylcitrate dehydratase PrpD"/>
    <property type="match status" value="1"/>
</dbReference>
<proteinExistence type="inferred from homology"/>
<dbReference type="Gene3D" id="1.10.4100.10">
    <property type="entry name" value="2-methylcitrate dehydratase PrpD"/>
    <property type="match status" value="1"/>
</dbReference>
<dbReference type="InterPro" id="IPR005656">
    <property type="entry name" value="MmgE_PrpD"/>
</dbReference>
<feature type="domain" description="MmgE/PrpD N-terminal" evidence="2">
    <location>
        <begin position="17"/>
        <end position="255"/>
    </location>
</feature>
<dbReference type="Proteomes" id="UP001494588">
    <property type="component" value="Unassembled WGS sequence"/>
</dbReference>
<dbReference type="InterPro" id="IPR045336">
    <property type="entry name" value="MmgE_PrpD_N"/>
</dbReference>
<dbReference type="PANTHER" id="PTHR16943:SF8">
    <property type="entry name" value="2-METHYLCITRATE DEHYDRATASE"/>
    <property type="match status" value="1"/>
</dbReference>
<reference evidence="4 5" key="1">
    <citation type="submission" date="2024-01" db="EMBL/GenBank/DDBJ databases">
        <title>The diversity of rhizobia nodulating Mimosa spp. in eleven states of Brazil covering several biomes is determined by host plant, location, and edaphic factors.</title>
        <authorList>
            <person name="Rouws L."/>
            <person name="Barauna A."/>
            <person name="Beukes C."/>
            <person name="De Faria S.M."/>
            <person name="Gross E."/>
            <person name="Dos Reis Junior F.B."/>
            <person name="Simon M."/>
            <person name="Maluk M."/>
            <person name="Odee D.W."/>
            <person name="Kenicer G."/>
            <person name="Young J.P.W."/>
            <person name="Reis V.M."/>
            <person name="Zilli J."/>
            <person name="James E.K."/>
        </authorList>
    </citation>
    <scope>NUCLEOTIDE SEQUENCE [LARGE SCALE GENOMIC DNA]</scope>
    <source>
        <strain evidence="4 5">JPY77</strain>
    </source>
</reference>
<dbReference type="RefSeq" id="WP_201649839.1">
    <property type="nucleotide sequence ID" value="NZ_CAJHCS010000006.1"/>
</dbReference>
<dbReference type="InterPro" id="IPR036148">
    <property type="entry name" value="MmgE/PrpD_sf"/>
</dbReference>
<dbReference type="EMBL" id="JAZHGC010000005">
    <property type="protein sequence ID" value="MEM5285533.1"/>
    <property type="molecule type" value="Genomic_DNA"/>
</dbReference>
<accession>A0ABU9Q804</accession>
<dbReference type="PANTHER" id="PTHR16943">
    <property type="entry name" value="2-METHYLCITRATE DEHYDRATASE-RELATED"/>
    <property type="match status" value="1"/>
</dbReference>
<comment type="caution">
    <text evidence="4">The sequence shown here is derived from an EMBL/GenBank/DDBJ whole genome shotgun (WGS) entry which is preliminary data.</text>
</comment>
<evidence type="ECO:0000256" key="1">
    <source>
        <dbReference type="ARBA" id="ARBA00006174"/>
    </source>
</evidence>
<evidence type="ECO:0000259" key="3">
    <source>
        <dbReference type="Pfam" id="PF19305"/>
    </source>
</evidence>
<dbReference type="InterPro" id="IPR042188">
    <property type="entry name" value="MmgE/PrpD_sf_2"/>
</dbReference>
<evidence type="ECO:0000313" key="5">
    <source>
        <dbReference type="Proteomes" id="UP001494588"/>
    </source>
</evidence>
<evidence type="ECO:0000313" key="4">
    <source>
        <dbReference type="EMBL" id="MEM5285533.1"/>
    </source>
</evidence>
<dbReference type="InterPro" id="IPR045337">
    <property type="entry name" value="MmgE_PrpD_C"/>
</dbReference>
<dbReference type="Pfam" id="PF03972">
    <property type="entry name" value="MmgE_PrpD_N"/>
    <property type="match status" value="1"/>
</dbReference>
<sequence>MNQHNDIGTNPYTGGVASFVAELRYDAIPQDVIARIKLLLLDSVGCALFGSALEWSRILADTFARVDTTPGCTVWGTPMKLSAPHAALVNGTMIQSFELDDVHRAGVLHVGAVTLPAVLAVAETLPADARMSGRDFLRACVAGYEVGPRVGMCMGPEHIAQGWHSGATVGVFSAAAGAAAALRLDTAQTVHALGIGGTQSAGLMAAQFGAMVKRMHAGRAAQSGLYGALLAQNGFTGIVDVFENTYGGFCSTFSRSTDRYDLTQLIDGLGERFETMNIALKFYSCVGSNHTTLDAIRAMQSRHPFGADDVESIVVHGSRVTVDHVGWPYVPQGLTSAQLNLPYCVATLLLEGDVFVDQFSEEKVADPQRIELSKRVQVLEDPAITARGRGARHTVRVEATLRDGTRLEQTVESQRGSEHAFASEAEIVDKMTKLAAHRIDGARIERIIDWIMHAESKTDAAEFVRLLAIPKQ</sequence>
<name>A0ABU9Q804_9BURK</name>
<comment type="similarity">
    <text evidence="1">Belongs to the PrpD family.</text>
</comment>
<organism evidence="4 5">
    <name type="scientific">Paraburkholderia sabiae</name>
    <dbReference type="NCBI Taxonomy" id="273251"/>
    <lineage>
        <taxon>Bacteria</taxon>
        <taxon>Pseudomonadati</taxon>
        <taxon>Pseudomonadota</taxon>
        <taxon>Betaproteobacteria</taxon>
        <taxon>Burkholderiales</taxon>
        <taxon>Burkholderiaceae</taxon>
        <taxon>Paraburkholderia</taxon>
    </lineage>
</organism>
<dbReference type="InterPro" id="IPR042183">
    <property type="entry name" value="MmgE/PrpD_sf_1"/>
</dbReference>
<dbReference type="Pfam" id="PF19305">
    <property type="entry name" value="MmgE_PrpD_C"/>
    <property type="match status" value="1"/>
</dbReference>